<sequence>MAIGRRNYLFAGADSGGERAAAMYSLIGTARLNGINPEAYLAYVLERIADHPVNRIDELLPWNVAQQLPDIAKIEPIR</sequence>
<gene>
    <name evidence="2" type="ORF">PSP31121_05189</name>
</gene>
<proteinExistence type="predicted"/>
<reference evidence="2 3" key="1">
    <citation type="submission" date="2019-08" db="EMBL/GenBank/DDBJ databases">
        <authorList>
            <person name="Peeters C."/>
        </authorList>
    </citation>
    <scope>NUCLEOTIDE SEQUENCE [LARGE SCALE GENOMIC DNA]</scope>
    <source>
        <strain evidence="2 3">LMG 31121</strain>
    </source>
</reference>
<protein>
    <submittedName>
        <fullName evidence="2">Transposase</fullName>
    </submittedName>
</protein>
<dbReference type="InterPro" id="IPR039552">
    <property type="entry name" value="IS66_C"/>
</dbReference>
<name>A0A5E5BHM3_9BURK</name>
<dbReference type="Pfam" id="PF13817">
    <property type="entry name" value="DDE_Tnp_IS66_C"/>
    <property type="match status" value="1"/>
</dbReference>
<organism evidence="2 3">
    <name type="scientific">Pandoraea sputorum</name>
    <dbReference type="NCBI Taxonomy" id="93222"/>
    <lineage>
        <taxon>Bacteria</taxon>
        <taxon>Pseudomonadati</taxon>
        <taxon>Pseudomonadota</taxon>
        <taxon>Betaproteobacteria</taxon>
        <taxon>Burkholderiales</taxon>
        <taxon>Burkholderiaceae</taxon>
        <taxon>Pandoraea</taxon>
    </lineage>
</organism>
<dbReference type="AlphaFoldDB" id="A0A5E5BHM3"/>
<dbReference type="EMBL" id="CABPSR010000026">
    <property type="protein sequence ID" value="VVE85349.1"/>
    <property type="molecule type" value="Genomic_DNA"/>
</dbReference>
<feature type="domain" description="Transposase IS66 C-terminal" evidence="1">
    <location>
        <begin position="25"/>
        <end position="62"/>
    </location>
</feature>
<evidence type="ECO:0000313" key="3">
    <source>
        <dbReference type="Proteomes" id="UP000335538"/>
    </source>
</evidence>
<evidence type="ECO:0000259" key="1">
    <source>
        <dbReference type="Pfam" id="PF13817"/>
    </source>
</evidence>
<evidence type="ECO:0000313" key="2">
    <source>
        <dbReference type="EMBL" id="VVE85349.1"/>
    </source>
</evidence>
<dbReference type="Proteomes" id="UP000335538">
    <property type="component" value="Unassembled WGS sequence"/>
</dbReference>
<accession>A0A5E5BHM3</accession>